<keyword evidence="1" id="KW-0812">Transmembrane</keyword>
<protein>
    <recommendedName>
        <fullName evidence="4">Competence protein ComG</fullName>
    </recommendedName>
</protein>
<name>A0ABV8VWJ3_9BACI</name>
<keyword evidence="1" id="KW-0472">Membrane</keyword>
<evidence type="ECO:0000313" key="3">
    <source>
        <dbReference type="Proteomes" id="UP001595880"/>
    </source>
</evidence>
<feature type="transmembrane region" description="Helical" evidence="1">
    <location>
        <begin position="12"/>
        <end position="31"/>
    </location>
</feature>
<sequence length="118" mass="14038">MNKYFYRLKTEHGFISPYILFVITLLIIIVYHQLHLYTLNQEIVVKQLEQYRIQTMYRSAIHTIHITEEIEFNKTMPLPNGNISINYVATEANKTIYSIQIITKEGSQIEKIYHLYSP</sequence>
<keyword evidence="3" id="KW-1185">Reference proteome</keyword>
<evidence type="ECO:0000256" key="1">
    <source>
        <dbReference type="SAM" id="Phobius"/>
    </source>
</evidence>
<comment type="caution">
    <text evidence="2">The sequence shown here is derived from an EMBL/GenBank/DDBJ whole genome shotgun (WGS) entry which is preliminary data.</text>
</comment>
<proteinExistence type="predicted"/>
<gene>
    <name evidence="2" type="ORF">ACFOZ1_12110</name>
</gene>
<evidence type="ECO:0000313" key="2">
    <source>
        <dbReference type="EMBL" id="MFC4388539.1"/>
    </source>
</evidence>
<organism evidence="2 3">
    <name type="scientific">Gracilibacillus marinus</name>
    <dbReference type="NCBI Taxonomy" id="630535"/>
    <lineage>
        <taxon>Bacteria</taxon>
        <taxon>Bacillati</taxon>
        <taxon>Bacillota</taxon>
        <taxon>Bacilli</taxon>
        <taxon>Bacillales</taxon>
        <taxon>Bacillaceae</taxon>
        <taxon>Gracilibacillus</taxon>
    </lineage>
</organism>
<keyword evidence="1" id="KW-1133">Transmembrane helix</keyword>
<dbReference type="EMBL" id="JBHSDV010000003">
    <property type="protein sequence ID" value="MFC4388539.1"/>
    <property type="molecule type" value="Genomic_DNA"/>
</dbReference>
<dbReference type="RefSeq" id="WP_390199621.1">
    <property type="nucleotide sequence ID" value="NZ_JBHSDV010000003.1"/>
</dbReference>
<accession>A0ABV8VWJ3</accession>
<evidence type="ECO:0008006" key="4">
    <source>
        <dbReference type="Google" id="ProtNLM"/>
    </source>
</evidence>
<dbReference type="Proteomes" id="UP001595880">
    <property type="component" value="Unassembled WGS sequence"/>
</dbReference>
<reference evidence="3" key="1">
    <citation type="journal article" date="2019" name="Int. J. Syst. Evol. Microbiol.">
        <title>The Global Catalogue of Microorganisms (GCM) 10K type strain sequencing project: providing services to taxonomists for standard genome sequencing and annotation.</title>
        <authorList>
            <consortium name="The Broad Institute Genomics Platform"/>
            <consortium name="The Broad Institute Genome Sequencing Center for Infectious Disease"/>
            <person name="Wu L."/>
            <person name="Ma J."/>
        </authorList>
    </citation>
    <scope>NUCLEOTIDE SEQUENCE [LARGE SCALE GENOMIC DNA]</scope>
    <source>
        <strain evidence="3">KACC 14058</strain>
    </source>
</reference>